<sequence length="337" mass="37896">MEPMKVSAPVLTAAQQKKSISGTSKVQKRKVLLNTLDSPLDLDWPRIGAEKEEEVKTLLTKYLSPVRANNVHTCKATFIAMPKEERAVWRKKEKEKAKEDVEESKLKMSDLLIGFRDVVRAAGKGQTCIVFCEKTPDPPLLTRLLAPLCRNNDIPLFAIKNFSAAVKNLLNIPRCLTMALKLSARETTSPLNDFYEKNMHIYQSCGLTVSQISFGASAESNADVVVQLERNEENHNRREILPVTGSSEQFYLKKSDHGCRFIPGINKNPLRTNNQMDDTSSIAADYISLGVEPSPKLPSAKLLRYPKIKQIRPNENKQHKRAVKNKNTESAPKKKKT</sequence>
<feature type="region of interest" description="Disordered" evidence="1">
    <location>
        <begin position="298"/>
        <end position="337"/>
    </location>
</feature>
<dbReference type="GO" id="GO:0033204">
    <property type="term" value="F:ribonuclease P RNA binding"/>
    <property type="evidence" value="ECO:0007669"/>
    <property type="project" value="TreeGrafter"/>
</dbReference>
<protein>
    <submittedName>
        <fullName evidence="2">Uncharacterized protein</fullName>
    </submittedName>
</protein>
<gene>
    <name evidence="2" type="ORF">APZ42_024518</name>
</gene>
<reference evidence="2 3" key="1">
    <citation type="submission" date="2016-03" db="EMBL/GenBank/DDBJ databases">
        <title>EvidentialGene: Evidence-directed Construction of Genes on Genomes.</title>
        <authorList>
            <person name="Gilbert D.G."/>
            <person name="Choi J.-H."/>
            <person name="Mockaitis K."/>
            <person name="Colbourne J."/>
            <person name="Pfrender M."/>
        </authorList>
    </citation>
    <scope>NUCLEOTIDE SEQUENCE [LARGE SCALE GENOMIC DNA]</scope>
    <source>
        <strain evidence="2 3">Xinb3</strain>
        <tissue evidence="2">Complete organism</tissue>
    </source>
</reference>
<dbReference type="GO" id="GO:0005655">
    <property type="term" value="C:nucleolar ribonuclease P complex"/>
    <property type="evidence" value="ECO:0007669"/>
    <property type="project" value="InterPro"/>
</dbReference>
<dbReference type="GO" id="GO:0001650">
    <property type="term" value="C:fibrillar center"/>
    <property type="evidence" value="ECO:0007669"/>
    <property type="project" value="TreeGrafter"/>
</dbReference>
<proteinExistence type="predicted"/>
<evidence type="ECO:0000313" key="3">
    <source>
        <dbReference type="Proteomes" id="UP000076858"/>
    </source>
</evidence>
<evidence type="ECO:0000256" key="1">
    <source>
        <dbReference type="SAM" id="MobiDB-lite"/>
    </source>
</evidence>
<dbReference type="STRING" id="35525.A0A0P5SBF8"/>
<dbReference type="InterPro" id="IPR029064">
    <property type="entry name" value="Ribosomal_eL30-like_sf"/>
</dbReference>
<dbReference type="OrthoDB" id="6359366at2759"/>
<dbReference type="AlphaFoldDB" id="A0A0P5SBF8"/>
<dbReference type="EMBL" id="LRGB01001663">
    <property type="protein sequence ID" value="KZS10849.1"/>
    <property type="molecule type" value="Genomic_DNA"/>
</dbReference>
<dbReference type="Proteomes" id="UP000076858">
    <property type="component" value="Unassembled WGS sequence"/>
</dbReference>
<accession>A0A0P5SBF8</accession>
<dbReference type="GO" id="GO:0004526">
    <property type="term" value="F:ribonuclease P activity"/>
    <property type="evidence" value="ECO:0007669"/>
    <property type="project" value="TreeGrafter"/>
</dbReference>
<name>A0A0P5SBF8_9CRUS</name>
<dbReference type="GO" id="GO:0000172">
    <property type="term" value="C:ribonuclease MRP complex"/>
    <property type="evidence" value="ECO:0007669"/>
    <property type="project" value="InterPro"/>
</dbReference>
<dbReference type="PANTHER" id="PTHR46948">
    <property type="entry name" value="RIBONUCLEASE P PROTEIN SUBUNIT P38"/>
    <property type="match status" value="1"/>
</dbReference>
<dbReference type="SUPFAM" id="SSF55315">
    <property type="entry name" value="L30e-like"/>
    <property type="match status" value="1"/>
</dbReference>
<dbReference type="GO" id="GO:0001682">
    <property type="term" value="P:tRNA 5'-leader removal"/>
    <property type="evidence" value="ECO:0007669"/>
    <property type="project" value="InterPro"/>
</dbReference>
<dbReference type="PANTHER" id="PTHR46948:SF1">
    <property type="entry name" value="RIBONUCLEASE P PROTEIN SUBUNIT P38"/>
    <property type="match status" value="1"/>
</dbReference>
<organism evidence="2 3">
    <name type="scientific">Daphnia magna</name>
    <dbReference type="NCBI Taxonomy" id="35525"/>
    <lineage>
        <taxon>Eukaryota</taxon>
        <taxon>Metazoa</taxon>
        <taxon>Ecdysozoa</taxon>
        <taxon>Arthropoda</taxon>
        <taxon>Crustacea</taxon>
        <taxon>Branchiopoda</taxon>
        <taxon>Diplostraca</taxon>
        <taxon>Cladocera</taxon>
        <taxon>Anomopoda</taxon>
        <taxon>Daphniidae</taxon>
        <taxon>Daphnia</taxon>
    </lineage>
</organism>
<dbReference type="InterPro" id="IPR042848">
    <property type="entry name" value="Rpp38"/>
</dbReference>
<evidence type="ECO:0000313" key="2">
    <source>
        <dbReference type="EMBL" id="KZS10849.1"/>
    </source>
</evidence>
<keyword evidence="3" id="KW-1185">Reference proteome</keyword>
<dbReference type="Gene3D" id="3.30.1330.30">
    <property type="match status" value="1"/>
</dbReference>
<comment type="caution">
    <text evidence="2">The sequence shown here is derived from an EMBL/GenBank/DDBJ whole genome shotgun (WGS) entry which is preliminary data.</text>
</comment>